<dbReference type="InterPro" id="IPR023031">
    <property type="entry name" value="OPRT"/>
</dbReference>
<dbReference type="EMBL" id="CP002360">
    <property type="protein sequence ID" value="AEE96611.1"/>
    <property type="molecule type" value="Genomic_DNA"/>
</dbReference>
<proteinExistence type="inferred from homology"/>
<accession>F3ZXU1</accession>
<dbReference type="GO" id="GO:0000287">
    <property type="term" value="F:magnesium ion binding"/>
    <property type="evidence" value="ECO:0007669"/>
    <property type="project" value="UniProtKB-UniRule"/>
</dbReference>
<comment type="function">
    <text evidence="7">Catalyzes the transfer of a ribosyl phosphate group from 5-phosphoribose 1-diphosphate to orotate, leading to the formation of orotidine monophosphate (OMP).</text>
</comment>
<dbReference type="InterPro" id="IPR029057">
    <property type="entry name" value="PRTase-like"/>
</dbReference>
<reference evidence="9 10" key="2">
    <citation type="journal article" date="2011" name="Stand. Genomic Sci.">
        <title>Complete genome sequence of Mahella australiensis type strain (50-1 BON).</title>
        <authorList>
            <person name="Sikorski J."/>
            <person name="Teshima H."/>
            <person name="Nolan M."/>
            <person name="Lucas S."/>
            <person name="Hammon N."/>
            <person name="Deshpande S."/>
            <person name="Cheng J.F."/>
            <person name="Pitluck S."/>
            <person name="Liolios K."/>
            <person name="Pagani I."/>
            <person name="Ivanova N."/>
            <person name="Huntemann M."/>
            <person name="Mavromatis K."/>
            <person name="Ovchinikova G."/>
            <person name="Pati A."/>
            <person name="Tapia R."/>
            <person name="Han C."/>
            <person name="Goodwin L."/>
            <person name="Chen A."/>
            <person name="Palaniappan K."/>
            <person name="Land M."/>
            <person name="Hauser L."/>
            <person name="Ngatchou-Djao O.D."/>
            <person name="Rohde M."/>
            <person name="Pukall R."/>
            <person name="Spring S."/>
            <person name="Abt B."/>
            <person name="Goker M."/>
            <person name="Detter J.C."/>
            <person name="Woyke T."/>
            <person name="Bristow J."/>
            <person name="Markowitz V."/>
            <person name="Hugenholtz P."/>
            <person name="Eisen J.A."/>
            <person name="Kyrpides N.C."/>
            <person name="Klenk H.P."/>
            <person name="Lapidus A."/>
        </authorList>
    </citation>
    <scope>NUCLEOTIDE SEQUENCE [LARGE SCALE GENOMIC DNA]</scope>
    <source>
        <strain evidence="10">DSM 15567 / CIP 107919 / 50-1 BON</strain>
    </source>
</reference>
<evidence type="ECO:0000259" key="8">
    <source>
        <dbReference type="Pfam" id="PF00156"/>
    </source>
</evidence>
<dbReference type="GO" id="GO:0044205">
    <property type="term" value="P:'de novo' UMP biosynthetic process"/>
    <property type="evidence" value="ECO:0007669"/>
    <property type="project" value="UniProtKB-UniRule"/>
</dbReference>
<gene>
    <name evidence="7" type="primary">pyrE</name>
    <name evidence="9" type="ordered locus">Mahau_1418</name>
</gene>
<dbReference type="HOGENOM" id="CLU_074878_3_0_9"/>
<evidence type="ECO:0000256" key="2">
    <source>
        <dbReference type="ARBA" id="ARBA00011971"/>
    </source>
</evidence>
<dbReference type="Pfam" id="PF00156">
    <property type="entry name" value="Pribosyltran"/>
    <property type="match status" value="1"/>
</dbReference>
<dbReference type="NCBIfam" id="TIGR01367">
    <property type="entry name" value="pyrE_Therm"/>
    <property type="match status" value="1"/>
</dbReference>
<dbReference type="InterPro" id="IPR006273">
    <property type="entry name" value="Orotate_PRibTrfase_bac"/>
</dbReference>
<evidence type="ECO:0000256" key="3">
    <source>
        <dbReference type="ARBA" id="ARBA00022676"/>
    </source>
</evidence>
<keyword evidence="4 7" id="KW-0808">Transferase</keyword>
<dbReference type="UniPathway" id="UPA00070">
    <property type="reaction ID" value="UER00119"/>
</dbReference>
<feature type="binding site" evidence="7">
    <location>
        <position position="147"/>
    </location>
    <ligand>
        <name>orotate</name>
        <dbReference type="ChEBI" id="CHEBI:30839"/>
    </ligand>
</feature>
<dbReference type="eggNOG" id="COG0461">
    <property type="taxonomic scope" value="Bacteria"/>
</dbReference>
<dbReference type="PANTHER" id="PTHR19278:SF9">
    <property type="entry name" value="URIDINE 5'-MONOPHOSPHATE SYNTHASE"/>
    <property type="match status" value="1"/>
</dbReference>
<organism evidence="9 10">
    <name type="scientific">Mahella australiensis (strain DSM 15567 / CIP 107919 / 50-1 BON)</name>
    <dbReference type="NCBI Taxonomy" id="697281"/>
    <lineage>
        <taxon>Bacteria</taxon>
        <taxon>Bacillati</taxon>
        <taxon>Bacillota</taxon>
        <taxon>Clostridia</taxon>
        <taxon>Thermoanaerobacterales</taxon>
        <taxon>Thermoanaerobacterales Family IV. Incertae Sedis</taxon>
        <taxon>Mahella</taxon>
    </lineage>
</organism>
<keyword evidence="10" id="KW-1185">Reference proteome</keyword>
<comment type="pathway">
    <text evidence="1 7">Pyrimidine metabolism; UMP biosynthesis via de novo pathway; UMP from orotate: step 1/2.</text>
</comment>
<keyword evidence="6 7" id="KW-0665">Pyrimidine biosynthesis</keyword>
<keyword evidence="3 7" id="KW-0328">Glycosyltransferase</keyword>
<comment type="catalytic activity">
    <reaction evidence="7">
        <text>orotidine 5'-phosphate + diphosphate = orotate + 5-phospho-alpha-D-ribose 1-diphosphate</text>
        <dbReference type="Rhea" id="RHEA:10380"/>
        <dbReference type="ChEBI" id="CHEBI:30839"/>
        <dbReference type="ChEBI" id="CHEBI:33019"/>
        <dbReference type="ChEBI" id="CHEBI:57538"/>
        <dbReference type="ChEBI" id="CHEBI:58017"/>
        <dbReference type="EC" id="2.4.2.10"/>
    </reaction>
</comment>
<dbReference type="Proteomes" id="UP000008457">
    <property type="component" value="Chromosome"/>
</dbReference>
<dbReference type="STRING" id="697281.Mahau_1418"/>
<evidence type="ECO:0000256" key="1">
    <source>
        <dbReference type="ARBA" id="ARBA00004889"/>
    </source>
</evidence>
<comment type="similarity">
    <text evidence="7">Belongs to the purine/pyrimidine phosphoribosyltransferase family. PyrE subfamily.</text>
</comment>
<dbReference type="GO" id="GO:0019856">
    <property type="term" value="P:pyrimidine nucleobase biosynthetic process"/>
    <property type="evidence" value="ECO:0007669"/>
    <property type="project" value="InterPro"/>
</dbReference>
<comment type="caution">
    <text evidence="7">Lacks conserved residue(s) required for the propagation of feature annotation.</text>
</comment>
<dbReference type="KEGG" id="mas:Mahau_1418"/>
<dbReference type="HAMAP" id="MF_01208">
    <property type="entry name" value="PyrE"/>
    <property type="match status" value="1"/>
</dbReference>
<keyword evidence="5 7" id="KW-0460">Magnesium</keyword>
<dbReference type="SUPFAM" id="SSF53271">
    <property type="entry name" value="PRTase-like"/>
    <property type="match status" value="1"/>
</dbReference>
<feature type="binding site" description="in other chain" evidence="7">
    <location>
        <begin position="115"/>
        <end position="123"/>
    </location>
    <ligand>
        <name>5-phospho-alpha-D-ribose 1-diphosphate</name>
        <dbReference type="ChEBI" id="CHEBI:58017"/>
        <note>ligand shared between dimeric partners</note>
    </ligand>
</feature>
<sequence>MLTKEQVMDILNKTGVLLNGHFLLTSGRHSDRYMQCAKLFQYPEYSELVCKSLAEGFSDEKVDLVIGPAIGGIIIAYELARQLDAKAIFAEREDGVMTLRRGFEIPAGTRVVVAEDVITTGGSVKEVIELVKQSQAELAGVAVVVDRSNGNVDFGTKLCAAIAMDIPSYEASECPLCKDGIPVVKPGSRKFRA</sequence>
<evidence type="ECO:0000256" key="5">
    <source>
        <dbReference type="ARBA" id="ARBA00022842"/>
    </source>
</evidence>
<evidence type="ECO:0000313" key="10">
    <source>
        <dbReference type="Proteomes" id="UP000008457"/>
    </source>
</evidence>
<dbReference type="EC" id="2.4.2.10" evidence="2 7"/>
<dbReference type="AlphaFoldDB" id="F3ZXU1"/>
<evidence type="ECO:0000256" key="6">
    <source>
        <dbReference type="ARBA" id="ARBA00022975"/>
    </source>
</evidence>
<evidence type="ECO:0000256" key="7">
    <source>
        <dbReference type="HAMAP-Rule" id="MF_01208"/>
    </source>
</evidence>
<dbReference type="InterPro" id="IPR000836">
    <property type="entry name" value="PRTase_dom"/>
</dbReference>
<evidence type="ECO:0000313" key="9">
    <source>
        <dbReference type="EMBL" id="AEE96611.1"/>
    </source>
</evidence>
<dbReference type="PANTHER" id="PTHR19278">
    <property type="entry name" value="OROTATE PHOSPHORIBOSYLTRANSFERASE"/>
    <property type="match status" value="1"/>
</dbReference>
<evidence type="ECO:0000256" key="4">
    <source>
        <dbReference type="ARBA" id="ARBA00022679"/>
    </source>
</evidence>
<dbReference type="GO" id="GO:0004588">
    <property type="term" value="F:orotate phosphoribosyltransferase activity"/>
    <property type="evidence" value="ECO:0007669"/>
    <property type="project" value="UniProtKB-UniRule"/>
</dbReference>
<reference evidence="10" key="1">
    <citation type="submission" date="2010-11" db="EMBL/GenBank/DDBJ databases">
        <title>The complete genome of Mahella australiensis DSM 15567.</title>
        <authorList>
            <consortium name="US DOE Joint Genome Institute (JGI-PGF)"/>
            <person name="Lucas S."/>
            <person name="Copeland A."/>
            <person name="Lapidus A."/>
            <person name="Bruce D."/>
            <person name="Goodwin L."/>
            <person name="Pitluck S."/>
            <person name="Kyrpides N."/>
            <person name="Mavromatis K."/>
            <person name="Pagani I."/>
            <person name="Ivanova N."/>
            <person name="Teshima H."/>
            <person name="Brettin T."/>
            <person name="Detter J.C."/>
            <person name="Han C."/>
            <person name="Tapia R."/>
            <person name="Land M."/>
            <person name="Hauser L."/>
            <person name="Markowitz V."/>
            <person name="Cheng J.-F."/>
            <person name="Hugenholtz P."/>
            <person name="Woyke T."/>
            <person name="Wu D."/>
            <person name="Spring S."/>
            <person name="Pukall R."/>
            <person name="Steenblock K."/>
            <person name="Schneider S."/>
            <person name="Klenk H.-P."/>
            <person name="Eisen J.A."/>
        </authorList>
    </citation>
    <scope>NUCLEOTIDE SEQUENCE [LARGE SCALE GENOMIC DNA]</scope>
    <source>
        <strain evidence="10">DSM 15567 / CIP 107919 / 50-1 BON</strain>
    </source>
</reference>
<comment type="subunit">
    <text evidence="7">Homodimer.</text>
</comment>
<name>F3ZXU1_MAHA5</name>
<dbReference type="CDD" id="cd06223">
    <property type="entry name" value="PRTases_typeI"/>
    <property type="match status" value="1"/>
</dbReference>
<feature type="binding site" evidence="7">
    <location>
        <position position="119"/>
    </location>
    <ligand>
        <name>orotate</name>
        <dbReference type="ChEBI" id="CHEBI:30839"/>
    </ligand>
</feature>
<feature type="domain" description="Phosphoribosyltransferase" evidence="8">
    <location>
        <begin position="50"/>
        <end position="150"/>
    </location>
</feature>
<dbReference type="Gene3D" id="3.40.50.2020">
    <property type="match status" value="1"/>
</dbReference>
<comment type="cofactor">
    <cofactor evidence="7">
        <name>Mg(2+)</name>
        <dbReference type="ChEBI" id="CHEBI:18420"/>
    </cofactor>
</comment>
<protein>
    <recommendedName>
        <fullName evidence="2 7">Orotate phosphoribosyltransferase</fullName>
        <shortName evidence="7">OPRT</shortName>
        <shortName evidence="7">OPRTase</shortName>
        <ecNumber evidence="2 7">2.4.2.10</ecNumber>
    </recommendedName>
</protein>